<protein>
    <submittedName>
        <fullName evidence="2">Uncharacterized NAD(P)/FAD-binding protein YdhS (YdhS)</fullName>
    </submittedName>
</protein>
<name>A0A9W4TMB2_9PROT</name>
<evidence type="ECO:0000313" key="2">
    <source>
        <dbReference type="EMBL" id="CAI3922095.1"/>
    </source>
</evidence>
<evidence type="ECO:0000313" key="3">
    <source>
        <dbReference type="EMBL" id="CAI3940758.1"/>
    </source>
</evidence>
<dbReference type="Proteomes" id="UP001154255">
    <property type="component" value="Unassembled WGS sequence"/>
</dbReference>
<dbReference type="PANTHER" id="PTHR40254:SF1">
    <property type="entry name" value="BLR0577 PROTEIN"/>
    <property type="match status" value="1"/>
</dbReference>
<dbReference type="Pfam" id="PF13454">
    <property type="entry name" value="NAD_binding_9"/>
    <property type="match status" value="1"/>
</dbReference>
<evidence type="ECO:0000259" key="1">
    <source>
        <dbReference type="Pfam" id="PF13454"/>
    </source>
</evidence>
<dbReference type="InterPro" id="IPR038732">
    <property type="entry name" value="HpyO/CreE_NAD-binding"/>
</dbReference>
<proteinExistence type="predicted"/>
<dbReference type="EMBL" id="CAMXCM010000001">
    <property type="protein sequence ID" value="CAI3922095.1"/>
    <property type="molecule type" value="Genomic_DNA"/>
</dbReference>
<comment type="caution">
    <text evidence="2">The sequence shown here is derived from an EMBL/GenBank/DDBJ whole genome shotgun (WGS) entry which is preliminary data.</text>
</comment>
<reference evidence="2" key="1">
    <citation type="submission" date="2022-10" db="EMBL/GenBank/DDBJ databases">
        <authorList>
            <person name="Botero Cardona J."/>
        </authorList>
    </citation>
    <scope>NUCLEOTIDE SEQUENCE</scope>
    <source>
        <strain evidence="2">LMG 31819</strain>
        <strain evidence="3">R-53529</strain>
    </source>
</reference>
<dbReference type="InterPro" id="IPR052189">
    <property type="entry name" value="L-asp_N-monooxygenase_NS-form"/>
</dbReference>
<dbReference type="EMBL" id="CAMXCS010000001">
    <property type="protein sequence ID" value="CAI3940758.1"/>
    <property type="molecule type" value="Genomic_DNA"/>
</dbReference>
<evidence type="ECO:0000313" key="4">
    <source>
        <dbReference type="Proteomes" id="UP001154255"/>
    </source>
</evidence>
<keyword evidence="5" id="KW-1185">Reference proteome</keyword>
<dbReference type="PANTHER" id="PTHR40254">
    <property type="entry name" value="BLR0577 PROTEIN"/>
    <property type="match status" value="1"/>
</dbReference>
<accession>A0A9W4TMB2</accession>
<evidence type="ECO:0000313" key="5">
    <source>
        <dbReference type="Proteomes" id="UP001154259"/>
    </source>
</evidence>
<dbReference type="AlphaFoldDB" id="A0A9W4TMB2"/>
<organism evidence="2 4">
    <name type="scientific">Commensalibacter communis</name>
    <dbReference type="NCBI Taxonomy" id="2972786"/>
    <lineage>
        <taxon>Bacteria</taxon>
        <taxon>Pseudomonadati</taxon>
        <taxon>Pseudomonadota</taxon>
        <taxon>Alphaproteobacteria</taxon>
        <taxon>Acetobacterales</taxon>
        <taxon>Acetobacteraceae</taxon>
    </lineage>
</organism>
<feature type="domain" description="FAD-dependent urate hydroxylase HpyO/Asp monooxygenase CreE-like FAD/NAD(P)-binding" evidence="1">
    <location>
        <begin position="10"/>
        <end position="178"/>
    </location>
</feature>
<dbReference type="RefSeq" id="WP_271789511.1">
    <property type="nucleotide sequence ID" value="NZ_CAMXCL010000001.1"/>
</dbReference>
<gene>
    <name evidence="3" type="ORF">R53529_LOCUS1099</name>
    <name evidence="2" type="ORF">R53530_LOCUS1</name>
</gene>
<dbReference type="Proteomes" id="UP001154259">
    <property type="component" value="Unassembled WGS sequence"/>
</dbReference>
<sequence>MQQDKITISIIGVGPRGINLFERIIAHCFFDKKLHGKEITIQLFNNNSNYGMGCHDINQSENLLVNTICNQITTFPDESVLNYKFSLKGPSFYEWLQNKYKNNNEFKIDPLGYYSRKELGNYLCWSFNFLYSIELQHVNFIKIVDTVTDIQKGDDNNWILSTTDTQYLSDFVFITTGHDCHEYTFSNKKKMYAYPLTNIQNNVDANDIVAIQGIGLTTFDVIATLTEDRGGKYIKQSDRYTYLPSGKEPKIVAFARSGLPLSARGKSYKELREQYKAEFFTREKILALQKQNKKDFQKDYLPLILQDMEYVYSFTFLKNKDIIKAYNFLNDYMMYETEREVIIDKYIPNKEDQFSWEKISNPLLNRSFETQEDFDKWLLNYLNEDVDNAMQGNTQNPIKACTDILRDIRDLIRLCVNHGNLTEESAIWFNNIFVPIMNRICVGPPVERIQQMLALVEAGILTINLGPNVQVEEKKDGFYLHTTFNTTIKSDFYVVAKVYTPLLDHSENSLVKNILNNNISCQFKINNYQYGQFNVDDNFNLVDDKGNVIKSIYALGVPTEGAKFYTYILPRPFVNSTALYDAEVCVNHMFSHITKN</sequence>